<comment type="caution">
    <text evidence="2">The sequence shown here is derived from an EMBL/GenBank/DDBJ whole genome shotgun (WGS) entry which is preliminary data.</text>
</comment>
<dbReference type="EMBL" id="QKYT01001634">
    <property type="protein sequence ID" value="RIA79044.1"/>
    <property type="molecule type" value="Genomic_DNA"/>
</dbReference>
<dbReference type="OrthoDB" id="5584915at2759"/>
<dbReference type="InterPro" id="IPR018631">
    <property type="entry name" value="AAA-ATPase-like_dom"/>
</dbReference>
<sequence length="406" mass="47252">MNPLKSKIKHKSEPGMVLFLRLNYEITKDALLDLSKYLKDYHKSKCIVLIDEYDHPLDIAYRYQYYEKARGFFASLFGALLKGNDENLKKVLLVGVSRVAKSGYLSGLNNLDVFPMHDLEYANEFGFTEDEISILFQYYNKVDQLEEVKKWYDGYKAGNGIHLYNPWSINKFIRTNILKAYWIDTGGTATIRKLLWRSSDNFQDKGWLQHSKTYESDSILEMLLQGNLIEFEKELPKMILDILSYHDVPDNLAESNYHLFMVGLFSQAQFRGYKLMSNKESGLGRFDLKIEPTENAIYQTSVIMEFKLLKHKNNDEDEYNIIDDETDDEETGHEKTDNEKFIDEDETGHGLRKKSEEALAQIIEKKYRTGIRTAKLVECGIAFQGKRAYVLSRVLCKEGDQWVEDS</sequence>
<dbReference type="PANTHER" id="PTHR34825:SF1">
    <property type="entry name" value="AAA-ATPASE-LIKE DOMAIN-CONTAINING PROTEIN"/>
    <property type="match status" value="1"/>
</dbReference>
<evidence type="ECO:0000313" key="3">
    <source>
        <dbReference type="Proteomes" id="UP000265703"/>
    </source>
</evidence>
<dbReference type="Pfam" id="PF09820">
    <property type="entry name" value="AAA-ATPase_like"/>
    <property type="match status" value="1"/>
</dbReference>
<dbReference type="AlphaFoldDB" id="A0A397S9P6"/>
<dbReference type="Pfam" id="PF08011">
    <property type="entry name" value="PDDEXK_9"/>
    <property type="match status" value="1"/>
</dbReference>
<gene>
    <name evidence="2" type="ORF">C1645_746161</name>
</gene>
<keyword evidence="3" id="KW-1185">Reference proteome</keyword>
<dbReference type="Proteomes" id="UP000265703">
    <property type="component" value="Unassembled WGS sequence"/>
</dbReference>
<dbReference type="InterPro" id="IPR012547">
    <property type="entry name" value="PDDEXK_9"/>
</dbReference>
<accession>A0A397S9P6</accession>
<evidence type="ECO:0000313" key="2">
    <source>
        <dbReference type="EMBL" id="RIA79044.1"/>
    </source>
</evidence>
<feature type="domain" description="AAA-ATPase-like" evidence="1">
    <location>
        <begin position="27"/>
        <end position="103"/>
    </location>
</feature>
<proteinExistence type="predicted"/>
<protein>
    <recommendedName>
        <fullName evidence="1">AAA-ATPase-like domain-containing protein</fullName>
    </recommendedName>
</protein>
<evidence type="ECO:0000259" key="1">
    <source>
        <dbReference type="Pfam" id="PF09820"/>
    </source>
</evidence>
<dbReference type="STRING" id="658196.A0A397S9P6"/>
<reference evidence="2 3" key="1">
    <citation type="submission" date="2018-06" db="EMBL/GenBank/DDBJ databases">
        <title>Comparative genomics reveals the genomic features of Rhizophagus irregularis, R. cerebriforme, R. diaphanum and Gigaspora rosea, and their symbiotic lifestyle signature.</title>
        <authorList>
            <person name="Morin E."/>
            <person name="San Clemente H."/>
            <person name="Chen E.C.H."/>
            <person name="De La Providencia I."/>
            <person name="Hainaut M."/>
            <person name="Kuo A."/>
            <person name="Kohler A."/>
            <person name="Murat C."/>
            <person name="Tang N."/>
            <person name="Roy S."/>
            <person name="Loubradou J."/>
            <person name="Henrissat B."/>
            <person name="Grigoriev I.V."/>
            <person name="Corradi N."/>
            <person name="Roux C."/>
            <person name="Martin F.M."/>
        </authorList>
    </citation>
    <scope>NUCLEOTIDE SEQUENCE [LARGE SCALE GENOMIC DNA]</scope>
    <source>
        <strain evidence="2 3">DAOM 227022</strain>
    </source>
</reference>
<dbReference type="PANTHER" id="PTHR34825">
    <property type="entry name" value="CONSERVED PROTEIN, WITH A WEAK D-GALACTARATE DEHYDRATASE/ALTRONATE HYDROLASE DOMAIN"/>
    <property type="match status" value="1"/>
</dbReference>
<name>A0A397S9P6_9GLOM</name>
<organism evidence="2 3">
    <name type="scientific">Glomus cerebriforme</name>
    <dbReference type="NCBI Taxonomy" id="658196"/>
    <lineage>
        <taxon>Eukaryota</taxon>
        <taxon>Fungi</taxon>
        <taxon>Fungi incertae sedis</taxon>
        <taxon>Mucoromycota</taxon>
        <taxon>Glomeromycotina</taxon>
        <taxon>Glomeromycetes</taxon>
        <taxon>Glomerales</taxon>
        <taxon>Glomeraceae</taxon>
        <taxon>Glomus</taxon>
    </lineage>
</organism>